<accession>A0A0H7ZIR8</accession>
<dbReference type="AlphaFoldDB" id="A0A0H7ZIR8"/>
<gene>
    <name evidence="2" type="ORF">BZ172_20135</name>
</gene>
<keyword evidence="1" id="KW-0812">Transmembrane</keyword>
<proteinExistence type="predicted"/>
<evidence type="ECO:0000313" key="2">
    <source>
        <dbReference type="EMBL" id="ARS07372.1"/>
    </source>
</evidence>
<feature type="transmembrane region" description="Helical" evidence="1">
    <location>
        <begin position="21"/>
        <end position="43"/>
    </location>
</feature>
<organism evidence="2 3">
    <name type="scientific">Shigella sonnei</name>
    <dbReference type="NCBI Taxonomy" id="624"/>
    <lineage>
        <taxon>Bacteria</taxon>
        <taxon>Pseudomonadati</taxon>
        <taxon>Pseudomonadota</taxon>
        <taxon>Gammaproteobacteria</taxon>
        <taxon>Enterobacterales</taxon>
        <taxon>Enterobacteriaceae</taxon>
        <taxon>Shigella</taxon>
    </lineage>
</organism>
<protein>
    <submittedName>
        <fullName evidence="2">Uncharacterized protein</fullName>
    </submittedName>
</protein>
<keyword evidence="1" id="KW-0472">Membrane</keyword>
<evidence type="ECO:0000256" key="1">
    <source>
        <dbReference type="SAM" id="Phobius"/>
    </source>
</evidence>
<sequence length="75" mass="8905">MRRERLIRPTNRANSMYCRDHVGLISVAHQAILLLSSVFFVILSRSRDKQLTQLMQLVTNLCRFFELQILRVLHH</sequence>
<name>A0A0H7ZIR8_SHISO</name>
<evidence type="ECO:0000313" key="3">
    <source>
        <dbReference type="Proteomes" id="UP000194501"/>
    </source>
</evidence>
<keyword evidence="1" id="KW-1133">Transmembrane helix</keyword>
<dbReference type="Proteomes" id="UP000194501">
    <property type="component" value="Chromosome"/>
</dbReference>
<reference evidence="2 3" key="1">
    <citation type="submission" date="2017-02" db="EMBL/GenBank/DDBJ databases">
        <authorList>
            <person name="Svab D."/>
            <person name="Balint B."/>
            <person name="Maroti G."/>
            <person name="Vasarhelyi B."/>
            <person name="Horvath B."/>
            <person name="Toth I."/>
        </authorList>
    </citation>
    <scope>NUCLEOTIDE SEQUENCE [LARGE SCALE GENOMIC DNA]</scope>
    <source>
        <strain evidence="2">75/02</strain>
    </source>
</reference>
<dbReference type="EMBL" id="CP019689">
    <property type="protein sequence ID" value="ARS07372.1"/>
    <property type="molecule type" value="Genomic_DNA"/>
</dbReference>